<proteinExistence type="predicted"/>
<evidence type="ECO:0008006" key="3">
    <source>
        <dbReference type="Google" id="ProtNLM"/>
    </source>
</evidence>
<reference evidence="1 2" key="1">
    <citation type="journal article" date="2024" name="J. Plant Pathol.">
        <title>Sequence and assembly of the genome of Seiridium unicorne, isolate CBS 538.82, causal agent of cypress canker disease.</title>
        <authorList>
            <person name="Scali E."/>
            <person name="Rocca G.D."/>
            <person name="Danti R."/>
            <person name="Garbelotto M."/>
            <person name="Barberini S."/>
            <person name="Baroncelli R."/>
            <person name="Emiliani G."/>
        </authorList>
    </citation>
    <scope>NUCLEOTIDE SEQUENCE [LARGE SCALE GENOMIC DNA]</scope>
    <source>
        <strain evidence="1 2">BM-138-508</strain>
    </source>
</reference>
<dbReference type="Proteomes" id="UP001408356">
    <property type="component" value="Unassembled WGS sequence"/>
</dbReference>
<evidence type="ECO:0000313" key="2">
    <source>
        <dbReference type="Proteomes" id="UP001408356"/>
    </source>
</evidence>
<accession>A0ABR2VGF7</accession>
<comment type="caution">
    <text evidence="1">The sequence shown here is derived from an EMBL/GenBank/DDBJ whole genome shotgun (WGS) entry which is preliminary data.</text>
</comment>
<gene>
    <name evidence="1" type="ORF">SUNI508_12712</name>
</gene>
<dbReference type="InterPro" id="IPR039470">
    <property type="entry name" value="Nuc_deoxyri_tr2"/>
</dbReference>
<evidence type="ECO:0000313" key="1">
    <source>
        <dbReference type="EMBL" id="KAK9426005.1"/>
    </source>
</evidence>
<protein>
    <recommendedName>
        <fullName evidence="3">Nucleoside 2-deoxyribosyltransferase like</fullName>
    </recommendedName>
</protein>
<dbReference type="EMBL" id="JARVKF010000008">
    <property type="protein sequence ID" value="KAK9426005.1"/>
    <property type="molecule type" value="Genomic_DNA"/>
</dbReference>
<sequence>MQAIQTASRAIIIQAPSSEAAHHQDLKSVFLAGTTSGPYDWREALTKQLADLPIIIFNPLRRDWDSSWREELSCAPYKEQVEWELEKQEKADVVALYFGAGTEAPVSLLELGLCAKEKRAVVYVQDGYKKKGNVQILCQKYGIDLTTEIGGFCDSIRKKLFGS</sequence>
<name>A0ABR2VGF7_9PEZI</name>
<dbReference type="Gene3D" id="3.40.50.450">
    <property type="match status" value="1"/>
</dbReference>
<keyword evidence="2" id="KW-1185">Reference proteome</keyword>
<organism evidence="1 2">
    <name type="scientific">Seiridium unicorne</name>
    <dbReference type="NCBI Taxonomy" id="138068"/>
    <lineage>
        <taxon>Eukaryota</taxon>
        <taxon>Fungi</taxon>
        <taxon>Dikarya</taxon>
        <taxon>Ascomycota</taxon>
        <taxon>Pezizomycotina</taxon>
        <taxon>Sordariomycetes</taxon>
        <taxon>Xylariomycetidae</taxon>
        <taxon>Amphisphaeriales</taxon>
        <taxon>Sporocadaceae</taxon>
        <taxon>Seiridium</taxon>
    </lineage>
</organism>
<dbReference type="Pfam" id="PF15891">
    <property type="entry name" value="Nuc_deoxyri_tr2"/>
    <property type="match status" value="1"/>
</dbReference>